<evidence type="ECO:0000259" key="2">
    <source>
        <dbReference type="Pfam" id="PF11967"/>
    </source>
</evidence>
<dbReference type="GO" id="GO:0006281">
    <property type="term" value="P:DNA repair"/>
    <property type="evidence" value="ECO:0007669"/>
    <property type="project" value="InterPro"/>
</dbReference>
<dbReference type="InterPro" id="IPR012340">
    <property type="entry name" value="NA-bd_OB-fold"/>
</dbReference>
<dbReference type="Pfam" id="PF02565">
    <property type="entry name" value="RecO_C"/>
    <property type="match status" value="1"/>
</dbReference>
<organism evidence="3 4">
    <name type="scientific">Metamycoplasma hominis</name>
    <name type="common">Mycoplasma hominis</name>
    <dbReference type="NCBI Taxonomy" id="2098"/>
    <lineage>
        <taxon>Bacteria</taxon>
        <taxon>Bacillati</taxon>
        <taxon>Mycoplasmatota</taxon>
        <taxon>Mycoplasmoidales</taxon>
        <taxon>Metamycoplasmataceae</taxon>
        <taxon>Metamycoplasma</taxon>
    </lineage>
</organism>
<dbReference type="InterPro" id="IPR037278">
    <property type="entry name" value="ARFGAP/RecO"/>
</dbReference>
<dbReference type="SUPFAM" id="SSF50249">
    <property type="entry name" value="Nucleic acid-binding proteins"/>
    <property type="match status" value="1"/>
</dbReference>
<reference evidence="3 4" key="1">
    <citation type="submission" date="2014-08" db="EMBL/GenBank/DDBJ databases">
        <authorList>
            <person name="Kuleshov K."/>
            <person name="Dedkov V."/>
            <person name="Markelov M."/>
            <person name="Pimkina E."/>
        </authorList>
    </citation>
    <scope>NUCLEOTIDE SEQUENCE [LARGE SCALE GENOMIC DNA]</scope>
    <source>
        <strain evidence="4">TOA</strain>
    </source>
</reference>
<dbReference type="EMBL" id="CP033021">
    <property type="protein sequence ID" value="AYN65484.1"/>
    <property type="molecule type" value="Genomic_DNA"/>
</dbReference>
<dbReference type="InterPro" id="IPR022572">
    <property type="entry name" value="DNA_rep/recomb_RecO_N"/>
</dbReference>
<evidence type="ECO:0000313" key="3">
    <source>
        <dbReference type="EMBL" id="AYN65484.1"/>
    </source>
</evidence>
<protein>
    <submittedName>
        <fullName evidence="3">DNA repair protein RecO</fullName>
    </submittedName>
</protein>
<dbReference type="InterPro" id="IPR003717">
    <property type="entry name" value="RecO"/>
</dbReference>
<dbReference type="Gene3D" id="2.40.50.140">
    <property type="entry name" value="Nucleic acid-binding proteins"/>
    <property type="match status" value="1"/>
</dbReference>
<keyword evidence="1" id="KW-0233">DNA recombination</keyword>
<proteinExistence type="predicted"/>
<dbReference type="Proteomes" id="UP000029712">
    <property type="component" value="Chromosome"/>
</dbReference>
<dbReference type="NCBIfam" id="TIGR00613">
    <property type="entry name" value="reco"/>
    <property type="match status" value="1"/>
</dbReference>
<reference evidence="3 4" key="2">
    <citation type="submission" date="2018-10" db="EMBL/GenBank/DDBJ databases">
        <title>Detection and isolation of Mycoplasma hominis as a predominant microorganism from pelvic cavity of patient with salpingitis and tubo-ovarian abscess.</title>
        <authorList>
            <person name="Guschin A.E."/>
            <person name="Khayrullina G.A."/>
            <person name="Rakovskaya I.V."/>
            <person name="Shelenkov A.A."/>
            <person name="Shagin D.A."/>
        </authorList>
    </citation>
    <scope>NUCLEOTIDE SEQUENCE [LARGE SCALE GENOMIC DNA]</scope>
    <source>
        <strain evidence="4">TOA</strain>
    </source>
</reference>
<gene>
    <name evidence="3" type="primary">recO</name>
    <name evidence="3" type="ORF">KN71_002155</name>
</gene>
<sequence length="224" mass="25815">MEFELSGIVINKQNVNEFDEIISLLTDKGIQRIFCPGVNKTNSKNGPSILILNLVNCEVIKSETRNLLPRLKTASLIKNFPTDYRLLNIANDLKTFFNCLDNCNNINLIKEYEHCLDFILSKSDKVEAYLLFLVVSSLGFKPNLNSCIECNNVENIVDFKLYKGGFLCSMHSNIVNADVSLLRSWYWINKKFEQFDLNCSNLNAIKINNELKMFLYDNNIIYRS</sequence>
<dbReference type="AlphaFoldDB" id="A0A454C9U7"/>
<accession>A0A454C9U7</accession>
<dbReference type="OrthoDB" id="404042at2"/>
<name>A0A454C9U7_METHO</name>
<dbReference type="GO" id="GO:0006310">
    <property type="term" value="P:DNA recombination"/>
    <property type="evidence" value="ECO:0007669"/>
    <property type="project" value="UniProtKB-KW"/>
</dbReference>
<feature type="domain" description="DNA replication/recombination mediator RecO N-terminal" evidence="2">
    <location>
        <begin position="1"/>
        <end position="80"/>
    </location>
</feature>
<evidence type="ECO:0000313" key="4">
    <source>
        <dbReference type="Proteomes" id="UP000029712"/>
    </source>
</evidence>
<dbReference type="Pfam" id="PF11967">
    <property type="entry name" value="RecO_N"/>
    <property type="match status" value="1"/>
</dbReference>
<dbReference type="SUPFAM" id="SSF57863">
    <property type="entry name" value="ArfGap/RecO-like zinc finger"/>
    <property type="match status" value="1"/>
</dbReference>
<dbReference type="RefSeq" id="WP_036439313.1">
    <property type="nucleotide sequence ID" value="NZ_CP033021.1"/>
</dbReference>
<evidence type="ECO:0000256" key="1">
    <source>
        <dbReference type="ARBA" id="ARBA00023172"/>
    </source>
</evidence>